<accession>A0ABS5R965</accession>
<sequence length="348" mass="40500">MRRRAEFRPFGWLHDLRVREQLDLEPPYQRRSVWPERYKVDFITTVLLGYPCPAIFLYEEININGSFLYKVVDGKQRLSSLFDFVDNKISVSDDYPNMNMRGKIFDELDDNSKLEVWRYSFSVEFIEQENETLINDIFNRINKNVAKLTAQELRHARFSGIFISQCEDLSNELDTILYPNFPNIAPQSRRQMKDVENLSTMLLFLEQGERSLSQTDIDKAYSERDEEWLSQYDTIAEFRRNIGYIADIIRQNNGNYITSSRLRNQADFYSLFAAVVELNRDGGAPTPDVAATKLAQWISRLKHVELMAETNDQYADEIMYLGAARAASNDAGPRRIRINAIKRVLGAP</sequence>
<protein>
    <submittedName>
        <fullName evidence="2">DUF262 domain-containing protein</fullName>
    </submittedName>
</protein>
<dbReference type="PANTHER" id="PTHR39639">
    <property type="entry name" value="CHROMOSOME 16, WHOLE GENOME SHOTGUN SEQUENCE"/>
    <property type="match status" value="1"/>
</dbReference>
<comment type="caution">
    <text evidence="2">The sequence shown here is derived from an EMBL/GenBank/DDBJ whole genome shotgun (WGS) entry which is preliminary data.</text>
</comment>
<reference evidence="2" key="1">
    <citation type="submission" date="2021-05" db="EMBL/GenBank/DDBJ databases">
        <authorList>
            <person name="Sun Q."/>
            <person name="Inoue M."/>
        </authorList>
    </citation>
    <scope>NUCLEOTIDE SEQUENCE</scope>
    <source>
        <strain evidence="2">VKM B-3255</strain>
    </source>
</reference>
<evidence type="ECO:0000313" key="3">
    <source>
        <dbReference type="Proteomes" id="UP001166585"/>
    </source>
</evidence>
<name>A0ABS5R965_9HYPH</name>
<gene>
    <name evidence="2" type="ORF">KIP89_09900</name>
</gene>
<evidence type="ECO:0000259" key="1">
    <source>
        <dbReference type="Pfam" id="PF03235"/>
    </source>
</evidence>
<dbReference type="EMBL" id="JAHCQH010000015">
    <property type="protein sequence ID" value="MBS9477421.1"/>
    <property type="molecule type" value="Genomic_DNA"/>
</dbReference>
<dbReference type="Pfam" id="PF03235">
    <property type="entry name" value="GmrSD_N"/>
    <property type="match status" value="1"/>
</dbReference>
<dbReference type="Proteomes" id="UP001166585">
    <property type="component" value="Unassembled WGS sequence"/>
</dbReference>
<dbReference type="InterPro" id="IPR004919">
    <property type="entry name" value="GmrSD_N"/>
</dbReference>
<feature type="domain" description="GmrSD restriction endonucleases N-terminal" evidence="1">
    <location>
        <begin position="23"/>
        <end position="158"/>
    </location>
</feature>
<organism evidence="2 3">
    <name type="scientific">Ancylobacter radicis</name>
    <dbReference type="NCBI Taxonomy" id="2836179"/>
    <lineage>
        <taxon>Bacteria</taxon>
        <taxon>Pseudomonadati</taxon>
        <taxon>Pseudomonadota</taxon>
        <taxon>Alphaproteobacteria</taxon>
        <taxon>Hyphomicrobiales</taxon>
        <taxon>Xanthobacteraceae</taxon>
        <taxon>Ancylobacter</taxon>
    </lineage>
</organism>
<dbReference type="RefSeq" id="WP_213755191.1">
    <property type="nucleotide sequence ID" value="NZ_JAHCQH010000015.1"/>
</dbReference>
<evidence type="ECO:0000313" key="2">
    <source>
        <dbReference type="EMBL" id="MBS9477421.1"/>
    </source>
</evidence>
<keyword evidence="3" id="KW-1185">Reference proteome</keyword>
<dbReference type="PANTHER" id="PTHR39639:SF1">
    <property type="entry name" value="DUF262 DOMAIN-CONTAINING PROTEIN"/>
    <property type="match status" value="1"/>
</dbReference>
<proteinExistence type="predicted"/>